<reference evidence="3" key="3">
    <citation type="submission" date="2015-06" db="UniProtKB">
        <authorList>
            <consortium name="EnsemblProtists"/>
        </authorList>
    </citation>
    <scope>IDENTIFICATION</scope>
</reference>
<evidence type="ECO:0008006" key="5">
    <source>
        <dbReference type="Google" id="ProtNLM"/>
    </source>
</evidence>
<dbReference type="GO" id="GO:0008374">
    <property type="term" value="F:O-acyltransferase activity"/>
    <property type="evidence" value="ECO:0007669"/>
    <property type="project" value="InterPro"/>
</dbReference>
<dbReference type="AlphaFoldDB" id="L1JG30"/>
<reference evidence="2 4" key="1">
    <citation type="journal article" date="2012" name="Nature">
        <title>Algal genomes reveal evolutionary mosaicism and the fate of nucleomorphs.</title>
        <authorList>
            <consortium name="DOE Joint Genome Institute"/>
            <person name="Curtis B.A."/>
            <person name="Tanifuji G."/>
            <person name="Burki F."/>
            <person name="Gruber A."/>
            <person name="Irimia M."/>
            <person name="Maruyama S."/>
            <person name="Arias M.C."/>
            <person name="Ball S.G."/>
            <person name="Gile G.H."/>
            <person name="Hirakawa Y."/>
            <person name="Hopkins J.F."/>
            <person name="Kuo A."/>
            <person name="Rensing S.A."/>
            <person name="Schmutz J."/>
            <person name="Symeonidi A."/>
            <person name="Elias M."/>
            <person name="Eveleigh R.J."/>
            <person name="Herman E.K."/>
            <person name="Klute M.J."/>
            <person name="Nakayama T."/>
            <person name="Obornik M."/>
            <person name="Reyes-Prieto A."/>
            <person name="Armbrust E.V."/>
            <person name="Aves S.J."/>
            <person name="Beiko R.G."/>
            <person name="Coutinho P."/>
            <person name="Dacks J.B."/>
            <person name="Durnford D.G."/>
            <person name="Fast N.M."/>
            <person name="Green B.R."/>
            <person name="Grisdale C.J."/>
            <person name="Hempel F."/>
            <person name="Henrissat B."/>
            <person name="Hoppner M.P."/>
            <person name="Ishida K."/>
            <person name="Kim E."/>
            <person name="Koreny L."/>
            <person name="Kroth P.G."/>
            <person name="Liu Y."/>
            <person name="Malik S.B."/>
            <person name="Maier U.G."/>
            <person name="McRose D."/>
            <person name="Mock T."/>
            <person name="Neilson J.A."/>
            <person name="Onodera N.T."/>
            <person name="Poole A.M."/>
            <person name="Pritham E.J."/>
            <person name="Richards T.A."/>
            <person name="Rocap G."/>
            <person name="Roy S.W."/>
            <person name="Sarai C."/>
            <person name="Schaack S."/>
            <person name="Shirato S."/>
            <person name="Slamovits C.H."/>
            <person name="Spencer D.F."/>
            <person name="Suzuki S."/>
            <person name="Worden A.Z."/>
            <person name="Zauner S."/>
            <person name="Barry K."/>
            <person name="Bell C."/>
            <person name="Bharti A.K."/>
            <person name="Crow J.A."/>
            <person name="Grimwood J."/>
            <person name="Kramer R."/>
            <person name="Lindquist E."/>
            <person name="Lucas S."/>
            <person name="Salamov A."/>
            <person name="McFadden G.I."/>
            <person name="Lane C.E."/>
            <person name="Keeling P.J."/>
            <person name="Gray M.W."/>
            <person name="Grigoriev I.V."/>
            <person name="Archibald J.M."/>
        </authorList>
    </citation>
    <scope>NUCLEOTIDE SEQUENCE</scope>
    <source>
        <strain evidence="2 4">CCMP2712</strain>
    </source>
</reference>
<dbReference type="Proteomes" id="UP000011087">
    <property type="component" value="Unassembled WGS sequence"/>
</dbReference>
<proteinExistence type="predicted"/>
<gene>
    <name evidence="2" type="ORF">GUITHDRAFT_159571</name>
</gene>
<dbReference type="STRING" id="905079.L1JG30"/>
<dbReference type="OMA" id="FYFLKWV"/>
<dbReference type="GeneID" id="17303802"/>
<dbReference type="PANTHER" id="PTHR11440">
    <property type="entry name" value="LECITHIN-CHOLESTEROL ACYLTRANSFERASE-RELATED"/>
    <property type="match status" value="1"/>
</dbReference>
<protein>
    <recommendedName>
        <fullName evidence="5">Phospholipid:diacylglycerol acyltransferase</fullName>
    </recommendedName>
</protein>
<dbReference type="eggNOG" id="KOG2369">
    <property type="taxonomic scope" value="Eukaryota"/>
</dbReference>
<accession>L1JG30</accession>
<dbReference type="RefSeq" id="XP_005834035.1">
    <property type="nucleotide sequence ID" value="XM_005833978.1"/>
</dbReference>
<dbReference type="GO" id="GO:0006629">
    <property type="term" value="P:lipid metabolic process"/>
    <property type="evidence" value="ECO:0007669"/>
    <property type="project" value="InterPro"/>
</dbReference>
<dbReference type="InterPro" id="IPR029058">
    <property type="entry name" value="AB_hydrolase_fold"/>
</dbReference>
<reference evidence="4" key="2">
    <citation type="submission" date="2012-11" db="EMBL/GenBank/DDBJ databases">
        <authorList>
            <person name="Kuo A."/>
            <person name="Curtis B.A."/>
            <person name="Tanifuji G."/>
            <person name="Burki F."/>
            <person name="Gruber A."/>
            <person name="Irimia M."/>
            <person name="Maruyama S."/>
            <person name="Arias M.C."/>
            <person name="Ball S.G."/>
            <person name="Gile G.H."/>
            <person name="Hirakawa Y."/>
            <person name="Hopkins J.F."/>
            <person name="Rensing S.A."/>
            <person name="Schmutz J."/>
            <person name="Symeonidi A."/>
            <person name="Elias M."/>
            <person name="Eveleigh R.J."/>
            <person name="Herman E.K."/>
            <person name="Klute M.J."/>
            <person name="Nakayama T."/>
            <person name="Obornik M."/>
            <person name="Reyes-Prieto A."/>
            <person name="Armbrust E.V."/>
            <person name="Aves S.J."/>
            <person name="Beiko R.G."/>
            <person name="Coutinho P."/>
            <person name="Dacks J.B."/>
            <person name="Durnford D.G."/>
            <person name="Fast N.M."/>
            <person name="Green B.R."/>
            <person name="Grisdale C."/>
            <person name="Hempe F."/>
            <person name="Henrissat B."/>
            <person name="Hoppner M.P."/>
            <person name="Ishida K.-I."/>
            <person name="Kim E."/>
            <person name="Koreny L."/>
            <person name="Kroth P.G."/>
            <person name="Liu Y."/>
            <person name="Malik S.-B."/>
            <person name="Maier U.G."/>
            <person name="McRose D."/>
            <person name="Mock T."/>
            <person name="Neilson J.A."/>
            <person name="Onodera N.T."/>
            <person name="Poole A.M."/>
            <person name="Pritham E.J."/>
            <person name="Richards T.A."/>
            <person name="Rocap G."/>
            <person name="Roy S.W."/>
            <person name="Sarai C."/>
            <person name="Schaack S."/>
            <person name="Shirato S."/>
            <person name="Slamovits C.H."/>
            <person name="Spencer D.F."/>
            <person name="Suzuki S."/>
            <person name="Worden A.Z."/>
            <person name="Zauner S."/>
            <person name="Barry K."/>
            <person name="Bell C."/>
            <person name="Bharti A.K."/>
            <person name="Crow J.A."/>
            <person name="Grimwood J."/>
            <person name="Kramer R."/>
            <person name="Lindquist E."/>
            <person name="Lucas S."/>
            <person name="Salamov A."/>
            <person name="McFadden G.I."/>
            <person name="Lane C.E."/>
            <person name="Keeling P.J."/>
            <person name="Gray M.W."/>
            <person name="Grigoriev I.V."/>
            <person name="Archibald J.M."/>
        </authorList>
    </citation>
    <scope>NUCLEOTIDE SEQUENCE</scope>
    <source>
        <strain evidence="4">CCMP2712</strain>
    </source>
</reference>
<dbReference type="InterPro" id="IPR003386">
    <property type="entry name" value="LACT/PDAT_acylTrfase"/>
</dbReference>
<dbReference type="EnsemblProtists" id="EKX47055">
    <property type="protein sequence ID" value="EKX47055"/>
    <property type="gene ID" value="GUITHDRAFT_159571"/>
</dbReference>
<evidence type="ECO:0000313" key="3">
    <source>
        <dbReference type="EnsemblProtists" id="EKX47055"/>
    </source>
</evidence>
<sequence>MDFTPKAPSKNASCERPGVNLQDGVRAKHPVVMLPGIVTTGLELWSGEDCAKGYFRQRMWGTMTMVQNMLLNTKCWLRHMALDPVTGLDPPNIKLRSAQGFEAADFVVGGYWVWSKLIENLADIGYDPSSMFMASYDWRLAYPLLEDRDQFFTRLSSQVEVMVDGNGAKAILVAHSMGGNVLFYFLHWATANRRRDWVDKYIHSVVGLAIPWLGVPKGISAVLSGEAKDTAEMGVMGGILDHHLPRRERRRLFRSWGSAPSMFPKGGDVFWGGRNKSFPAPDLLDDEEKAWKCASLLHMEGEDLSVEEAIDYVLESSSKGPVQDGQLANYHKWYSHGLRTTPFENDSRKRKRTHRSSDKSEQCSSQELGNETKYWTNPLEMPLPFAPNLTIYCLYGVGKETERSYFYKRTNKNISKNQTDDAQDMEDVEWRIDTALEDSMTSLGIIRGHGDGSVPLLSLGFMCQRGWKTRHWNPAGSKTVIREYVHEPSSNFIDMRGGDTSADHVDIMGNRHMINDVLMIASVTKHNDCGHDDDSDGDGHAQGEQVEASR</sequence>
<organism evidence="2">
    <name type="scientific">Guillardia theta (strain CCMP2712)</name>
    <name type="common">Cryptophyte</name>
    <dbReference type="NCBI Taxonomy" id="905079"/>
    <lineage>
        <taxon>Eukaryota</taxon>
        <taxon>Cryptophyceae</taxon>
        <taxon>Pyrenomonadales</taxon>
        <taxon>Geminigeraceae</taxon>
        <taxon>Guillardia</taxon>
    </lineage>
</organism>
<name>L1JG30_GUITC</name>
<evidence type="ECO:0000256" key="1">
    <source>
        <dbReference type="SAM" id="MobiDB-lite"/>
    </source>
</evidence>
<dbReference type="KEGG" id="gtt:GUITHDRAFT_159571"/>
<dbReference type="EMBL" id="JH992991">
    <property type="protein sequence ID" value="EKX47055.1"/>
    <property type="molecule type" value="Genomic_DNA"/>
</dbReference>
<keyword evidence="4" id="KW-1185">Reference proteome</keyword>
<feature type="region of interest" description="Disordered" evidence="1">
    <location>
        <begin position="344"/>
        <end position="369"/>
    </location>
</feature>
<evidence type="ECO:0000313" key="2">
    <source>
        <dbReference type="EMBL" id="EKX47055.1"/>
    </source>
</evidence>
<dbReference type="OrthoDB" id="190846at2759"/>
<feature type="region of interest" description="Disordered" evidence="1">
    <location>
        <begin position="528"/>
        <end position="550"/>
    </location>
</feature>
<dbReference type="HOGENOM" id="CLU_016065_2_0_1"/>
<evidence type="ECO:0000313" key="4">
    <source>
        <dbReference type="Proteomes" id="UP000011087"/>
    </source>
</evidence>
<dbReference type="PaxDb" id="55529-EKX47055"/>
<dbReference type="Pfam" id="PF02450">
    <property type="entry name" value="LCAT"/>
    <property type="match status" value="1"/>
</dbReference>
<dbReference type="SUPFAM" id="SSF53474">
    <property type="entry name" value="alpha/beta-Hydrolases"/>
    <property type="match status" value="1"/>
</dbReference>
<dbReference type="Gene3D" id="3.40.50.1820">
    <property type="entry name" value="alpha/beta hydrolase"/>
    <property type="match status" value="1"/>
</dbReference>